<keyword evidence="5" id="KW-1185">Reference proteome</keyword>
<dbReference type="PANTHER" id="PTHR30349:SF94">
    <property type="entry name" value="INTEGRASE_RECOMBINASE HI_1414-RELATED"/>
    <property type="match status" value="1"/>
</dbReference>
<name>A0A9X3UJG6_9HYPH</name>
<dbReference type="EMBL" id="JAPJZI010000001">
    <property type="protein sequence ID" value="MDA5398039.1"/>
    <property type="molecule type" value="Genomic_DNA"/>
</dbReference>
<feature type="domain" description="Tyr recombinase" evidence="3">
    <location>
        <begin position="169"/>
        <end position="348"/>
    </location>
</feature>
<dbReference type="RefSeq" id="WP_267989481.1">
    <property type="nucleotide sequence ID" value="NZ_JAPJZI010000001.1"/>
</dbReference>
<proteinExistence type="predicted"/>
<evidence type="ECO:0000256" key="2">
    <source>
        <dbReference type="ARBA" id="ARBA00023172"/>
    </source>
</evidence>
<dbReference type="Gene3D" id="1.10.443.10">
    <property type="entry name" value="Intergrase catalytic core"/>
    <property type="match status" value="1"/>
</dbReference>
<dbReference type="InterPro" id="IPR011010">
    <property type="entry name" value="DNA_brk_join_enz"/>
</dbReference>
<dbReference type="InterPro" id="IPR002104">
    <property type="entry name" value="Integrase_catalytic"/>
</dbReference>
<evidence type="ECO:0000313" key="5">
    <source>
        <dbReference type="Proteomes" id="UP001151234"/>
    </source>
</evidence>
<keyword evidence="2" id="KW-0233">DNA recombination</keyword>
<evidence type="ECO:0000313" key="4">
    <source>
        <dbReference type="EMBL" id="MDA5398039.1"/>
    </source>
</evidence>
<dbReference type="InterPro" id="IPR013762">
    <property type="entry name" value="Integrase-like_cat_sf"/>
</dbReference>
<sequence>MATIVRTNEGNWRAQVRRKGRYASQTFRLKSLASEWVTETERMIDIGYEPISRKTGTPKTISDLIDLHIADLQEVGKPIRRSKNAVLVALKRDIGSTRISSLNRSALIAFGKMRAKQGAGPVTLSVDLSYIHTVLTHAAAVHGINTRTEDLRLARVALSRLGLIGRSKERNRRPTEDEIDALLNYFDNKTNMIIPMGRVIRFAIATAMRLEEIFKIEWSDVDLKNRIVIVRNRKDPRHKDGNSQKVPLLNLTGFDAWQLLLEQKIITNGVGRVFPHHHKSAGTAFRRGRQKLEIEDLVFHDLRHEATSRFFEAGLSIEKVALVTGHKDWKMLKRYTHLRPEDLHRLQNTPQLSEEEHLQWLIANR</sequence>
<reference evidence="4" key="1">
    <citation type="submission" date="2022-11" db="EMBL/GenBank/DDBJ databases">
        <title>Draft genome sequence of Hoeflea poritis E7-10 and Hoeflea prorocentri PM5-8, separated from scleractinian coral Porites lutea and marine dinoflagellate.</title>
        <authorList>
            <person name="Zhang G."/>
            <person name="Wei Q."/>
            <person name="Cai L."/>
        </authorList>
    </citation>
    <scope>NUCLEOTIDE SEQUENCE</scope>
    <source>
        <strain evidence="4">PM5-8</strain>
    </source>
</reference>
<dbReference type="Proteomes" id="UP001151234">
    <property type="component" value="Unassembled WGS sequence"/>
</dbReference>
<protein>
    <submittedName>
        <fullName evidence="4">Site-specific integrase</fullName>
    </submittedName>
</protein>
<keyword evidence="1" id="KW-0229">DNA integration</keyword>
<dbReference type="PROSITE" id="PS51898">
    <property type="entry name" value="TYR_RECOMBINASE"/>
    <property type="match status" value="1"/>
</dbReference>
<dbReference type="Pfam" id="PF00589">
    <property type="entry name" value="Phage_integrase"/>
    <property type="match status" value="1"/>
</dbReference>
<organism evidence="4 5">
    <name type="scientific">Hoeflea prorocentri</name>
    <dbReference type="NCBI Taxonomy" id="1922333"/>
    <lineage>
        <taxon>Bacteria</taxon>
        <taxon>Pseudomonadati</taxon>
        <taxon>Pseudomonadota</taxon>
        <taxon>Alphaproteobacteria</taxon>
        <taxon>Hyphomicrobiales</taxon>
        <taxon>Rhizobiaceae</taxon>
        <taxon>Hoeflea</taxon>
    </lineage>
</organism>
<dbReference type="GO" id="GO:0015074">
    <property type="term" value="P:DNA integration"/>
    <property type="evidence" value="ECO:0007669"/>
    <property type="project" value="UniProtKB-KW"/>
</dbReference>
<dbReference type="InterPro" id="IPR050090">
    <property type="entry name" value="Tyrosine_recombinase_XerCD"/>
</dbReference>
<gene>
    <name evidence="4" type="ORF">OQ273_05565</name>
</gene>
<accession>A0A9X3UJG6</accession>
<dbReference type="GO" id="GO:0003677">
    <property type="term" value="F:DNA binding"/>
    <property type="evidence" value="ECO:0007669"/>
    <property type="project" value="InterPro"/>
</dbReference>
<comment type="caution">
    <text evidence="4">The sequence shown here is derived from an EMBL/GenBank/DDBJ whole genome shotgun (WGS) entry which is preliminary data.</text>
</comment>
<dbReference type="AlphaFoldDB" id="A0A9X3UJG6"/>
<dbReference type="PANTHER" id="PTHR30349">
    <property type="entry name" value="PHAGE INTEGRASE-RELATED"/>
    <property type="match status" value="1"/>
</dbReference>
<evidence type="ECO:0000259" key="3">
    <source>
        <dbReference type="PROSITE" id="PS51898"/>
    </source>
</evidence>
<dbReference type="CDD" id="cd00796">
    <property type="entry name" value="INT_Rci_Hp1_C"/>
    <property type="match status" value="1"/>
</dbReference>
<dbReference type="SUPFAM" id="SSF56349">
    <property type="entry name" value="DNA breaking-rejoining enzymes"/>
    <property type="match status" value="1"/>
</dbReference>
<dbReference type="GO" id="GO:0006310">
    <property type="term" value="P:DNA recombination"/>
    <property type="evidence" value="ECO:0007669"/>
    <property type="project" value="UniProtKB-KW"/>
</dbReference>
<evidence type="ECO:0000256" key="1">
    <source>
        <dbReference type="ARBA" id="ARBA00022908"/>
    </source>
</evidence>